<evidence type="ECO:0000313" key="2">
    <source>
        <dbReference type="Proteomes" id="UP001272137"/>
    </source>
</evidence>
<accession>A0AAW9D1S0</accession>
<name>A0AAW9D1S0_BURTH</name>
<dbReference type="Proteomes" id="UP001272137">
    <property type="component" value="Unassembled WGS sequence"/>
</dbReference>
<organism evidence="1 2">
    <name type="scientific">Burkholderia thailandensis</name>
    <dbReference type="NCBI Taxonomy" id="57975"/>
    <lineage>
        <taxon>Bacteria</taxon>
        <taxon>Pseudomonadati</taxon>
        <taxon>Pseudomonadota</taxon>
        <taxon>Betaproteobacteria</taxon>
        <taxon>Burkholderiales</taxon>
        <taxon>Burkholderiaceae</taxon>
        <taxon>Burkholderia</taxon>
        <taxon>pseudomallei group</taxon>
    </lineage>
</organism>
<evidence type="ECO:0000313" key="1">
    <source>
        <dbReference type="EMBL" id="MDW9255034.1"/>
    </source>
</evidence>
<comment type="caution">
    <text evidence="1">The sequence shown here is derived from an EMBL/GenBank/DDBJ whole genome shotgun (WGS) entry which is preliminary data.</text>
</comment>
<sequence>MPHAGAQAKTNKNAGSISIRRNRRVRATFAARRAFRLSIRFPLMGD</sequence>
<proteinExistence type="predicted"/>
<reference evidence="1" key="1">
    <citation type="submission" date="2018-08" db="EMBL/GenBank/DDBJ databases">
        <title>Identification of Burkholderia cepacia strains that express a Burkholderia pseudomallei-like capsular polysaccharide.</title>
        <authorList>
            <person name="Burtnick M.N."/>
            <person name="Vongsouvath M."/>
            <person name="Newton P."/>
            <person name="Wuthiekanun V."/>
            <person name="Limmathurotsakul D."/>
            <person name="Brett P.J."/>
            <person name="Chantratita N."/>
            <person name="Dance D.A."/>
        </authorList>
    </citation>
    <scope>NUCLEOTIDE SEQUENCE</scope>
    <source>
        <strain evidence="1">SBXCC001</strain>
    </source>
</reference>
<dbReference type="EMBL" id="QXCT01000002">
    <property type="protein sequence ID" value="MDW9255034.1"/>
    <property type="molecule type" value="Genomic_DNA"/>
</dbReference>
<gene>
    <name evidence="1" type="ORF">C7S16_3285</name>
</gene>
<protein>
    <submittedName>
        <fullName evidence="1">Uncharacterized protein</fullName>
    </submittedName>
</protein>
<dbReference type="AlphaFoldDB" id="A0AAW9D1S0"/>